<dbReference type="EMBL" id="LJYF01000054">
    <property type="protein sequence ID" value="KRP85072.1"/>
    <property type="molecule type" value="Genomic_DNA"/>
</dbReference>
<accession>A0A0R3BI15</accession>
<organism evidence="1 2">
    <name type="scientific">Bradyrhizobium yuanmingense</name>
    <dbReference type="NCBI Taxonomy" id="108015"/>
    <lineage>
        <taxon>Bacteria</taxon>
        <taxon>Pseudomonadati</taxon>
        <taxon>Pseudomonadota</taxon>
        <taxon>Alphaproteobacteria</taxon>
        <taxon>Hyphomicrobiales</taxon>
        <taxon>Nitrobacteraceae</taxon>
        <taxon>Bradyrhizobium</taxon>
    </lineage>
</organism>
<sequence length="467" mass="50669">MSEFDQALHRVVARQLNRAIPVRTASSISPDPAVTIGIATIKIVTEEQIQALAFGPLNAPPTLVLRTNPIGRDVTDLEPFAAFLTQVANQALAAGGDFRVWVPHAATVEALDIMGHRYWRNQNATASIVRMGEICRIIAHEATFPGQQVVADARALLQEHVVTGLAPVEEGHLGAVLAWLNPAVRDPLTEARERIRIPASGVLANTPDQPFDDRIDYLRKELKGATGRRRDLLAREVRDILRAGVLREWDLLVEGRRAFLSLGLSTAGLGELEEDSRQRVGYALANGHFPARRPDKLAIWLGQMEAGVEKTELAALEADPNLRVQAQRMGAIVQGVVSRVDQTRQGRNPCTIHVDSAQGTIRLRVDDKVRIAAGRVKGVVRAFQSIAGGGTRISIEISSGVRQTALLSVGAQFDIMRDSFAFVNYRALAEVGQRQPWAFFDDNPPVLASGTPGATSAIAAAAALRRP</sequence>
<evidence type="ECO:0000313" key="2">
    <source>
        <dbReference type="Proteomes" id="UP000051380"/>
    </source>
</evidence>
<name>A0A0R3BI15_9BRAD</name>
<dbReference type="AlphaFoldDB" id="A0A0R3BI15"/>
<proteinExistence type="predicted"/>
<protein>
    <submittedName>
        <fullName evidence="1">Uncharacterized protein</fullName>
    </submittedName>
</protein>
<gene>
    <name evidence="1" type="ORF">AOQ72_04925</name>
</gene>
<reference evidence="1 2" key="1">
    <citation type="submission" date="2015-09" db="EMBL/GenBank/DDBJ databases">
        <title>Draft Genome Sequence of the Strain BR 3267 (Bradyrhizobium yuanmingense) recommended as inoculant for cowpea in Brazil.</title>
        <authorList>
            <person name="Simoes-Araujo J.L."/>
            <person name="Zilli J.E."/>
        </authorList>
    </citation>
    <scope>NUCLEOTIDE SEQUENCE [LARGE SCALE GENOMIC DNA]</scope>
    <source>
        <strain evidence="1 2">BR3267</strain>
    </source>
</reference>
<comment type="caution">
    <text evidence="1">The sequence shown here is derived from an EMBL/GenBank/DDBJ whole genome shotgun (WGS) entry which is preliminary data.</text>
</comment>
<evidence type="ECO:0000313" key="1">
    <source>
        <dbReference type="EMBL" id="KRP85072.1"/>
    </source>
</evidence>
<dbReference type="OrthoDB" id="7592394at2"/>
<dbReference type="RefSeq" id="WP_057030524.1">
    <property type="nucleotide sequence ID" value="NZ_LJYF01000054.1"/>
</dbReference>
<dbReference type="Proteomes" id="UP000051380">
    <property type="component" value="Unassembled WGS sequence"/>
</dbReference>